<dbReference type="EMBL" id="VGLS01000266">
    <property type="protein sequence ID" value="MBM3224145.1"/>
    <property type="molecule type" value="Genomic_DNA"/>
</dbReference>
<dbReference type="SUPFAM" id="SSF54373">
    <property type="entry name" value="FAD-linked reductases, C-terminal domain"/>
    <property type="match status" value="1"/>
</dbReference>
<dbReference type="PANTHER" id="PTHR13847">
    <property type="entry name" value="SARCOSINE DEHYDROGENASE-RELATED"/>
    <property type="match status" value="1"/>
</dbReference>
<dbReference type="Proteomes" id="UP000712673">
    <property type="component" value="Unassembled WGS sequence"/>
</dbReference>
<evidence type="ECO:0000313" key="3">
    <source>
        <dbReference type="EMBL" id="MBM3224145.1"/>
    </source>
</evidence>
<sequence length="416" mass="44069">MPCQLASICSSTALSVCDGTMLRATCYTGGAQDNREPLMAERDLRMRELADVVIVGGGVAGCAVAYYLSQAGVQATLLEREGIALQASGYAAGGLNPLQGLTPEMLPLAMTSFHLHRELWEALRQATGRDCQGRIISTVKIAFEPDEMSGWQDEAQVLNATPGFAAHWLDRTALRQLEPRLNPGVQQGLSLYGNGIVDSHLYTVLLAEAAHRAGATLRTGTVRGLQQSHGRVTGVLVDDGVLACGSVVLATGPWARDVEDWLGLSLPITPFKGEILRMVLDGPPIADDLSSADVHLFSRGAQVWCGSTEEPCGFDTTPSAAARRRLLNGAVRLLPAMANATLVQHTACLRPVASDWLPILGQAPGWDNVYLAMGAGKKGILLSPAMGKALTDLMTTGSTTLDITPCTPQRFTAVSA</sequence>
<proteinExistence type="predicted"/>
<dbReference type="AlphaFoldDB" id="A0A938B3X7"/>
<evidence type="ECO:0000256" key="1">
    <source>
        <dbReference type="ARBA" id="ARBA00023002"/>
    </source>
</evidence>
<evidence type="ECO:0000313" key="4">
    <source>
        <dbReference type="Proteomes" id="UP000712673"/>
    </source>
</evidence>
<dbReference type="InterPro" id="IPR036188">
    <property type="entry name" value="FAD/NAD-bd_sf"/>
</dbReference>
<organism evidence="3 4">
    <name type="scientific">Tectimicrobiota bacterium</name>
    <dbReference type="NCBI Taxonomy" id="2528274"/>
    <lineage>
        <taxon>Bacteria</taxon>
        <taxon>Pseudomonadati</taxon>
        <taxon>Nitrospinota/Tectimicrobiota group</taxon>
        <taxon>Candidatus Tectimicrobiota</taxon>
    </lineage>
</organism>
<dbReference type="SUPFAM" id="SSF51905">
    <property type="entry name" value="FAD/NAD(P)-binding domain"/>
    <property type="match status" value="1"/>
</dbReference>
<keyword evidence="1" id="KW-0560">Oxidoreductase</keyword>
<dbReference type="Gene3D" id="3.30.9.10">
    <property type="entry name" value="D-Amino Acid Oxidase, subunit A, domain 2"/>
    <property type="match status" value="1"/>
</dbReference>
<reference evidence="3" key="1">
    <citation type="submission" date="2019-03" db="EMBL/GenBank/DDBJ databases">
        <title>Lake Tanganyika Metagenome-Assembled Genomes (MAGs).</title>
        <authorList>
            <person name="Tran P."/>
        </authorList>
    </citation>
    <scope>NUCLEOTIDE SEQUENCE</scope>
    <source>
        <strain evidence="3">K_DeepCast_65m_m2_066</strain>
    </source>
</reference>
<gene>
    <name evidence="3" type="ORF">FJZ47_10115</name>
</gene>
<dbReference type="GO" id="GO:0005737">
    <property type="term" value="C:cytoplasm"/>
    <property type="evidence" value="ECO:0007669"/>
    <property type="project" value="TreeGrafter"/>
</dbReference>
<name>A0A938B3X7_UNCTE</name>
<accession>A0A938B3X7</accession>
<comment type="caution">
    <text evidence="3">The sequence shown here is derived from an EMBL/GenBank/DDBJ whole genome shotgun (WGS) entry which is preliminary data.</text>
</comment>
<dbReference type="GO" id="GO:0016491">
    <property type="term" value="F:oxidoreductase activity"/>
    <property type="evidence" value="ECO:0007669"/>
    <property type="project" value="UniProtKB-KW"/>
</dbReference>
<dbReference type="Gene3D" id="3.50.50.60">
    <property type="entry name" value="FAD/NAD(P)-binding domain"/>
    <property type="match status" value="1"/>
</dbReference>
<dbReference type="InterPro" id="IPR006076">
    <property type="entry name" value="FAD-dep_OxRdtase"/>
</dbReference>
<dbReference type="PANTHER" id="PTHR13847:SF289">
    <property type="entry name" value="GLYCINE OXIDASE"/>
    <property type="match status" value="1"/>
</dbReference>
<dbReference type="Pfam" id="PF01266">
    <property type="entry name" value="DAO"/>
    <property type="match status" value="1"/>
</dbReference>
<evidence type="ECO:0000259" key="2">
    <source>
        <dbReference type="Pfam" id="PF01266"/>
    </source>
</evidence>
<protein>
    <submittedName>
        <fullName evidence="3">FAD-dependent oxidoreductase</fullName>
    </submittedName>
</protein>
<feature type="domain" description="FAD dependent oxidoreductase" evidence="2">
    <location>
        <begin position="51"/>
        <end position="393"/>
    </location>
</feature>